<evidence type="ECO:0008006" key="4">
    <source>
        <dbReference type="Google" id="ProtNLM"/>
    </source>
</evidence>
<feature type="chain" id="PRO_5043735124" description="Organic solvent tolerance-like N-terminal domain-containing protein" evidence="1">
    <location>
        <begin position="22"/>
        <end position="224"/>
    </location>
</feature>
<dbReference type="KEGG" id="fya:KMW28_18840"/>
<dbReference type="Proteomes" id="UP000678679">
    <property type="component" value="Chromosome 1"/>
</dbReference>
<name>A0AAX1N267_9BACT</name>
<protein>
    <recommendedName>
        <fullName evidence="4">Organic solvent tolerance-like N-terminal domain-containing protein</fullName>
    </recommendedName>
</protein>
<dbReference type="RefSeq" id="WP_169666903.1">
    <property type="nucleotide sequence ID" value="NZ_CP076132.1"/>
</dbReference>
<evidence type="ECO:0000256" key="1">
    <source>
        <dbReference type="SAM" id="SignalP"/>
    </source>
</evidence>
<keyword evidence="3" id="KW-1185">Reference proteome</keyword>
<dbReference type="AlphaFoldDB" id="A0AAX1N267"/>
<organism evidence="2 3">
    <name type="scientific">Flammeovirga yaeyamensis</name>
    <dbReference type="NCBI Taxonomy" id="367791"/>
    <lineage>
        <taxon>Bacteria</taxon>
        <taxon>Pseudomonadati</taxon>
        <taxon>Bacteroidota</taxon>
        <taxon>Cytophagia</taxon>
        <taxon>Cytophagales</taxon>
        <taxon>Flammeovirgaceae</taxon>
        <taxon>Flammeovirga</taxon>
    </lineage>
</organism>
<proteinExistence type="predicted"/>
<keyword evidence="1" id="KW-0732">Signal</keyword>
<reference evidence="2 3" key="1">
    <citation type="submission" date="2021-05" db="EMBL/GenBank/DDBJ databases">
        <title>Comparative genomic studies on the polysaccharide-degrading batcterial strains of the Flammeovirga genus.</title>
        <authorList>
            <person name="Zewei F."/>
            <person name="Zheng Z."/>
            <person name="Yu L."/>
            <person name="Ruyue G."/>
            <person name="Yanhong M."/>
            <person name="Yuanyuan C."/>
            <person name="Jingyan G."/>
            <person name="Wenjun H."/>
        </authorList>
    </citation>
    <scope>NUCLEOTIDE SEQUENCE [LARGE SCALE GENOMIC DNA]</scope>
    <source>
        <strain evidence="2 3">NBRC:100898</strain>
    </source>
</reference>
<accession>A0AAX1N267</accession>
<evidence type="ECO:0000313" key="2">
    <source>
        <dbReference type="EMBL" id="QWG01678.1"/>
    </source>
</evidence>
<evidence type="ECO:0000313" key="3">
    <source>
        <dbReference type="Proteomes" id="UP000678679"/>
    </source>
</evidence>
<gene>
    <name evidence="2" type="ORF">KMW28_18840</name>
</gene>
<sequence>MYIRKLILLSLLFVSPLMVFSQQPEFKSIKTFTEGNITTLVKNASINISKRLFETDTIRFNSNMDTIFFSSTYFNNIFVTYHPNTRKEKFQIIPSKKAFYVVELDSIIIDSLTLKENSKKKLEFFPQCEADSINFLMKEQIITLSENAKIKFELFMVKGNKIQYNFYTKDISIYISKDILTIITNPEIISIQGKIKSKIDKNGYLILKQDCIYNSETNILRPLK</sequence>
<feature type="signal peptide" evidence="1">
    <location>
        <begin position="1"/>
        <end position="21"/>
    </location>
</feature>
<dbReference type="EMBL" id="CP076132">
    <property type="protein sequence ID" value="QWG01678.1"/>
    <property type="molecule type" value="Genomic_DNA"/>
</dbReference>